<evidence type="ECO:0000256" key="2">
    <source>
        <dbReference type="ARBA" id="ARBA00022723"/>
    </source>
</evidence>
<sequence length="250" mass="29405">MKWWEALAESYGAPLFMFDVPYMRDEVPRKEDIDYLVSQLWELVHFLEKRTGRAFDMDQLKRVLADSRRAEDGWVEFLRAGRLRPSPIEAYFESIFYMFPINVLRGTPEAADFYDVVNEEIRTRVREGTYPLPEEKFRILVEGVPPYTNYRTFWDFFRKWGAVSVVATYPKVGGLFDRGFRHDPSRPFESIAEYSLGAYVNQSWPLRRKIIADYVKEYRADAALIHGIKSCRSFTAGQGDLRDWLIHDQG</sequence>
<accession>T1AWE9</accession>
<reference evidence="5" key="1">
    <citation type="submission" date="2013-08" db="EMBL/GenBank/DDBJ databases">
        <authorList>
            <person name="Mendez C."/>
            <person name="Richter M."/>
            <person name="Ferrer M."/>
            <person name="Sanchez J."/>
        </authorList>
    </citation>
    <scope>NUCLEOTIDE SEQUENCE</scope>
</reference>
<dbReference type="PANTHER" id="PTHR30548:SF4">
    <property type="entry name" value="SUBUNIT OF OXYGEN-SENSITIVE 2-HYDROXYISOCAPROYL-COA DEHYDRATASE"/>
    <property type="match status" value="1"/>
</dbReference>
<name>T1AWE9_9ZZZZ</name>
<evidence type="ECO:0000256" key="4">
    <source>
        <dbReference type="ARBA" id="ARBA00023014"/>
    </source>
</evidence>
<organism evidence="5">
    <name type="scientific">mine drainage metagenome</name>
    <dbReference type="NCBI Taxonomy" id="410659"/>
    <lineage>
        <taxon>unclassified sequences</taxon>
        <taxon>metagenomes</taxon>
        <taxon>ecological metagenomes</taxon>
    </lineage>
</organism>
<keyword evidence="4" id="KW-0411">Iron-sulfur</keyword>
<dbReference type="EMBL" id="AUZZ01006420">
    <property type="protein sequence ID" value="EQD46420.1"/>
    <property type="molecule type" value="Genomic_DNA"/>
</dbReference>
<comment type="similarity">
    <text evidence="1">Belongs to the FldB/FldC dehydratase alpha/beta subunit family.</text>
</comment>
<feature type="non-terminal residue" evidence="5">
    <location>
        <position position="250"/>
    </location>
</feature>
<evidence type="ECO:0000313" key="5">
    <source>
        <dbReference type="EMBL" id="EQD46420.1"/>
    </source>
</evidence>
<reference evidence="5" key="2">
    <citation type="journal article" date="2014" name="ISME J.">
        <title>Microbial stratification in low pH oxic and suboxic macroscopic growths along an acid mine drainage.</title>
        <authorList>
            <person name="Mendez-Garcia C."/>
            <person name="Mesa V."/>
            <person name="Sprenger R.R."/>
            <person name="Richter M."/>
            <person name="Diez M.S."/>
            <person name="Solano J."/>
            <person name="Bargiela R."/>
            <person name="Golyshina O.V."/>
            <person name="Manteca A."/>
            <person name="Ramos J.L."/>
            <person name="Gallego J.R."/>
            <person name="Llorente I."/>
            <person name="Martins Dos Santos V.A."/>
            <person name="Jensen O.N."/>
            <person name="Pelaez A.I."/>
            <person name="Sanchez J."/>
            <person name="Ferrer M."/>
        </authorList>
    </citation>
    <scope>NUCLEOTIDE SEQUENCE</scope>
</reference>
<gene>
    <name evidence="5" type="ORF">B2A_08902</name>
</gene>
<dbReference type="AlphaFoldDB" id="T1AWE9"/>
<evidence type="ECO:0000256" key="1">
    <source>
        <dbReference type="ARBA" id="ARBA00005806"/>
    </source>
</evidence>
<evidence type="ECO:0000256" key="3">
    <source>
        <dbReference type="ARBA" id="ARBA00023004"/>
    </source>
</evidence>
<dbReference type="Gene3D" id="3.40.50.11900">
    <property type="match status" value="1"/>
</dbReference>
<dbReference type="PANTHER" id="PTHR30548">
    <property type="entry name" value="2-HYDROXYGLUTARYL-COA DEHYDRATASE, D-COMPONENT-RELATED"/>
    <property type="match status" value="1"/>
</dbReference>
<keyword evidence="2" id="KW-0479">Metal-binding</keyword>
<comment type="caution">
    <text evidence="5">The sequence shown here is derived from an EMBL/GenBank/DDBJ whole genome shotgun (WGS) entry which is preliminary data.</text>
</comment>
<proteinExistence type="inferred from homology"/>
<dbReference type="GO" id="GO:0051536">
    <property type="term" value="F:iron-sulfur cluster binding"/>
    <property type="evidence" value="ECO:0007669"/>
    <property type="project" value="UniProtKB-KW"/>
</dbReference>
<dbReference type="GO" id="GO:0046872">
    <property type="term" value="F:metal ion binding"/>
    <property type="evidence" value="ECO:0007669"/>
    <property type="project" value="UniProtKB-KW"/>
</dbReference>
<dbReference type="InterPro" id="IPR010327">
    <property type="entry name" value="FldB/FldC_alpha/beta"/>
</dbReference>
<keyword evidence="3" id="KW-0408">Iron</keyword>
<protein>
    <submittedName>
        <fullName evidence="5">B-subunit of benzoyl-CoA reductase</fullName>
    </submittedName>
</protein>
<dbReference type="Pfam" id="PF06050">
    <property type="entry name" value="HGD-D"/>
    <property type="match status" value="1"/>
</dbReference>